<comment type="caution">
    <text evidence="1">The sequence shown here is derived from an EMBL/GenBank/DDBJ whole genome shotgun (WGS) entry which is preliminary data.</text>
</comment>
<dbReference type="AlphaFoldDB" id="A0A930UYN3"/>
<protein>
    <submittedName>
        <fullName evidence="1">Uncharacterized protein</fullName>
    </submittedName>
</protein>
<dbReference type="EMBL" id="JADIVZ010000002">
    <property type="protein sequence ID" value="MBF4161470.1"/>
    <property type="molecule type" value="Genomic_DNA"/>
</dbReference>
<evidence type="ECO:0000313" key="2">
    <source>
        <dbReference type="Proteomes" id="UP000656804"/>
    </source>
</evidence>
<gene>
    <name evidence="1" type="ORF">ISG29_07175</name>
</gene>
<accession>A0A930UYN3</accession>
<keyword evidence="2" id="KW-1185">Reference proteome</keyword>
<dbReference type="RefSeq" id="WP_194502679.1">
    <property type="nucleotide sequence ID" value="NZ_JADIVZ010000002.1"/>
</dbReference>
<sequence length="184" mass="19956">MRLQMVLPPGWETFHVDDLEGCQRRIARIASALPLDDGQGARLRRELRSDLFTQVEQARTNGATLLSISGPSSPFVSGSLMVMPLDDAGQESTDAWARGTGGAVEHFTTDLGRVTRVVHGRLERLDETELPSLAVDYLVQTTHGHDCLVACSSPLVAHAEAMTSLFDTIVENASWDDETVVGLA</sequence>
<evidence type="ECO:0000313" key="1">
    <source>
        <dbReference type="EMBL" id="MBF4161470.1"/>
    </source>
</evidence>
<reference evidence="1" key="1">
    <citation type="submission" date="2020-11" db="EMBL/GenBank/DDBJ databases">
        <title>Nocardioides sp. CBS4Y-1, whole genome shotgun sequence.</title>
        <authorList>
            <person name="Tuo L."/>
        </authorList>
    </citation>
    <scope>NUCLEOTIDE SEQUENCE</scope>
    <source>
        <strain evidence="1">CBS4Y-1</strain>
    </source>
</reference>
<organism evidence="1 2">
    <name type="scientific">Nocardioides acrostichi</name>
    <dbReference type="NCBI Taxonomy" id="2784339"/>
    <lineage>
        <taxon>Bacteria</taxon>
        <taxon>Bacillati</taxon>
        <taxon>Actinomycetota</taxon>
        <taxon>Actinomycetes</taxon>
        <taxon>Propionibacteriales</taxon>
        <taxon>Nocardioidaceae</taxon>
        <taxon>Nocardioides</taxon>
    </lineage>
</organism>
<name>A0A930UYN3_9ACTN</name>
<proteinExistence type="predicted"/>
<dbReference type="Proteomes" id="UP000656804">
    <property type="component" value="Unassembled WGS sequence"/>
</dbReference>